<evidence type="ECO:0000313" key="2">
    <source>
        <dbReference type="Proteomes" id="UP000308600"/>
    </source>
</evidence>
<evidence type="ECO:0000313" key="1">
    <source>
        <dbReference type="EMBL" id="TFK63613.1"/>
    </source>
</evidence>
<protein>
    <submittedName>
        <fullName evidence="1">Uncharacterized protein</fullName>
    </submittedName>
</protein>
<sequence>MQPEPENPVMGHLKTELGRSPALFESLEETLSPMREYGWQNAASQLAYRTNLSNDHILQQVISVPELHQDLKRFTNCEVDGLAQIDLPGKVAHMIKRAPCWPLTQDPNLDPTPARPDFVPDVVKFYNSQILKPCFSLATIIHRGDGGPNYEHLKLRPVLRADANQAWVDATLSYSESVTAPDPESTGPERTLAVVHFHDPHFLTDGTFGGIGEEHIS</sequence>
<dbReference type="Proteomes" id="UP000308600">
    <property type="component" value="Unassembled WGS sequence"/>
</dbReference>
<name>A0ACD3AD85_9AGAR</name>
<organism evidence="1 2">
    <name type="scientific">Pluteus cervinus</name>
    <dbReference type="NCBI Taxonomy" id="181527"/>
    <lineage>
        <taxon>Eukaryota</taxon>
        <taxon>Fungi</taxon>
        <taxon>Dikarya</taxon>
        <taxon>Basidiomycota</taxon>
        <taxon>Agaricomycotina</taxon>
        <taxon>Agaricomycetes</taxon>
        <taxon>Agaricomycetidae</taxon>
        <taxon>Agaricales</taxon>
        <taxon>Pluteineae</taxon>
        <taxon>Pluteaceae</taxon>
        <taxon>Pluteus</taxon>
    </lineage>
</organism>
<gene>
    <name evidence="1" type="ORF">BDN72DRAFT_861980</name>
</gene>
<proteinExistence type="predicted"/>
<dbReference type="EMBL" id="ML208514">
    <property type="protein sequence ID" value="TFK63613.1"/>
    <property type="molecule type" value="Genomic_DNA"/>
</dbReference>
<reference evidence="1 2" key="1">
    <citation type="journal article" date="2019" name="Nat. Ecol. Evol.">
        <title>Megaphylogeny resolves global patterns of mushroom evolution.</title>
        <authorList>
            <person name="Varga T."/>
            <person name="Krizsan K."/>
            <person name="Foldi C."/>
            <person name="Dima B."/>
            <person name="Sanchez-Garcia M."/>
            <person name="Sanchez-Ramirez S."/>
            <person name="Szollosi G.J."/>
            <person name="Szarkandi J.G."/>
            <person name="Papp V."/>
            <person name="Albert L."/>
            <person name="Andreopoulos W."/>
            <person name="Angelini C."/>
            <person name="Antonin V."/>
            <person name="Barry K.W."/>
            <person name="Bougher N.L."/>
            <person name="Buchanan P."/>
            <person name="Buyck B."/>
            <person name="Bense V."/>
            <person name="Catcheside P."/>
            <person name="Chovatia M."/>
            <person name="Cooper J."/>
            <person name="Damon W."/>
            <person name="Desjardin D."/>
            <person name="Finy P."/>
            <person name="Geml J."/>
            <person name="Haridas S."/>
            <person name="Hughes K."/>
            <person name="Justo A."/>
            <person name="Karasinski D."/>
            <person name="Kautmanova I."/>
            <person name="Kiss B."/>
            <person name="Kocsube S."/>
            <person name="Kotiranta H."/>
            <person name="LaButti K.M."/>
            <person name="Lechner B.E."/>
            <person name="Liimatainen K."/>
            <person name="Lipzen A."/>
            <person name="Lukacs Z."/>
            <person name="Mihaltcheva S."/>
            <person name="Morgado L.N."/>
            <person name="Niskanen T."/>
            <person name="Noordeloos M.E."/>
            <person name="Ohm R.A."/>
            <person name="Ortiz-Santana B."/>
            <person name="Ovrebo C."/>
            <person name="Racz N."/>
            <person name="Riley R."/>
            <person name="Savchenko A."/>
            <person name="Shiryaev A."/>
            <person name="Soop K."/>
            <person name="Spirin V."/>
            <person name="Szebenyi C."/>
            <person name="Tomsovsky M."/>
            <person name="Tulloss R.E."/>
            <person name="Uehling J."/>
            <person name="Grigoriev I.V."/>
            <person name="Vagvolgyi C."/>
            <person name="Papp T."/>
            <person name="Martin F.M."/>
            <person name="Miettinen O."/>
            <person name="Hibbett D.S."/>
            <person name="Nagy L.G."/>
        </authorList>
    </citation>
    <scope>NUCLEOTIDE SEQUENCE [LARGE SCALE GENOMIC DNA]</scope>
    <source>
        <strain evidence="1 2">NL-1719</strain>
    </source>
</reference>
<accession>A0ACD3AD85</accession>
<keyword evidence="2" id="KW-1185">Reference proteome</keyword>